<sequence>MAGRLSLRRMPQERRDVPLHGYKLAYPMLSAEGTDAGFTGVSLGRTYAYRVEAEAKCAQSSRHQSPSRLCDCGFYCFHELTDARALACDPQYQQSVLLEVDAAGRYFRYERGLRYSRQTVRAVHAGLCACGWPAQVFVATGTGVVGWRKLLPVCSTCAGNRPPLTLEHFGRLAGVPVHRDDRAVAFTTGAQAAGPEMVPLLSAEVALLHARLDELQTQLDQLTRGSGPPT</sequence>
<proteinExistence type="predicted"/>
<evidence type="ECO:0000313" key="2">
    <source>
        <dbReference type="Proteomes" id="UP000549616"/>
    </source>
</evidence>
<accession>A0A853BFE7</accession>
<comment type="caution">
    <text evidence="1">The sequence shown here is derived from an EMBL/GenBank/DDBJ whole genome shotgun (WGS) entry which is preliminary data.</text>
</comment>
<organism evidence="1 2">
    <name type="scientific">Amycolatopsis endophytica</name>
    <dbReference type="NCBI Taxonomy" id="860233"/>
    <lineage>
        <taxon>Bacteria</taxon>
        <taxon>Bacillati</taxon>
        <taxon>Actinomycetota</taxon>
        <taxon>Actinomycetes</taxon>
        <taxon>Pseudonocardiales</taxon>
        <taxon>Pseudonocardiaceae</taxon>
        <taxon>Amycolatopsis</taxon>
    </lineage>
</organism>
<gene>
    <name evidence="1" type="ORF">HNR02_006839</name>
</gene>
<dbReference type="AlphaFoldDB" id="A0A853BFE7"/>
<reference evidence="1 2" key="1">
    <citation type="submission" date="2020-07" db="EMBL/GenBank/DDBJ databases">
        <title>Sequencing the genomes of 1000 actinobacteria strains.</title>
        <authorList>
            <person name="Klenk H.-P."/>
        </authorList>
    </citation>
    <scope>NUCLEOTIDE SEQUENCE [LARGE SCALE GENOMIC DNA]</scope>
    <source>
        <strain evidence="1 2">DSM 104006</strain>
    </source>
</reference>
<dbReference type="Proteomes" id="UP000549616">
    <property type="component" value="Unassembled WGS sequence"/>
</dbReference>
<dbReference type="RefSeq" id="WP_179777632.1">
    <property type="nucleotide sequence ID" value="NZ_JACCFK010000002.1"/>
</dbReference>
<protein>
    <submittedName>
        <fullName evidence="1">Uncharacterized protein</fullName>
    </submittedName>
</protein>
<keyword evidence="2" id="KW-1185">Reference proteome</keyword>
<name>A0A853BFE7_9PSEU</name>
<dbReference type="EMBL" id="JACCFK010000002">
    <property type="protein sequence ID" value="NYI93464.1"/>
    <property type="molecule type" value="Genomic_DNA"/>
</dbReference>
<evidence type="ECO:0000313" key="1">
    <source>
        <dbReference type="EMBL" id="NYI93464.1"/>
    </source>
</evidence>